<dbReference type="Proteomes" id="UP000887562">
    <property type="component" value="Unplaced"/>
</dbReference>
<dbReference type="AlphaFoldDB" id="A0A915F0E0"/>
<evidence type="ECO:0000256" key="8">
    <source>
        <dbReference type="SAM" id="Phobius"/>
    </source>
</evidence>
<dbReference type="GO" id="GO:0005044">
    <property type="term" value="F:scavenger receptor activity"/>
    <property type="evidence" value="ECO:0007669"/>
    <property type="project" value="TreeGrafter"/>
</dbReference>
<dbReference type="PANTHER" id="PTHR11923">
    <property type="entry name" value="SCAVENGER RECEPTOR CLASS B TYPE-1 SR-B1"/>
    <property type="match status" value="1"/>
</dbReference>
<comment type="subcellular location">
    <subcellularLocation>
        <location evidence="1">Membrane</location>
    </subcellularLocation>
</comment>
<feature type="compositionally biased region" description="Polar residues" evidence="7">
    <location>
        <begin position="906"/>
        <end position="921"/>
    </location>
</feature>
<keyword evidence="3 8" id="KW-0812">Transmembrane</keyword>
<sequence>MLNAILSTEIKINFSMSSFSLLSKAEPGKHRSLVQKQDCLKGYATLSSDSLRREMLSASEFSKSLETEYIRSLHKQIYLFELENKYLRKEVGKIKVNVSNSNKGNEDKIKLLNVCVETANAQMTDGQRSELINELVRKCDEIQEKLNREIGISTLEPKIIFYFLALRKEQMDIFTQDILELKGEKETILGENQKKDQIIGELKGIIDTLKDRLVEVGGKFETCKQALTVEIKRRKGLESKIEKKSGNFLKSEETMLSVDNQIQKKNESQHLLANGETTLSPVGNRMDLCNSICELSKRVTSQEEELKELKKVIYKSEEQRPPTPSFPEIQLRLTDDLRWKAAAGAKEDSQSGTSIVRRRWRDVEESKTFEESSVREDPIQPTEKKKALPLRLNDKSLTFSTRNVVIDAKQSKEMNKCMCASVILLLVGIALHIALPFVIHGEISRRMKLFKGSTLFDSWSTCRSGIVVEFYFFTVTNEKDFIRGSKPIVNEVGPYTYEQSTCKDALDAFPQNGSVRYSDKNSFKFLPERSVGLESDELTVLNVGYIAIANRIGESRILDEVAKMIFKLFYHSQLFLNKTVSEMIWGYEDPALKFISNFITVETIIGLYPGKNDSAGPTFEVEDGVQNTTKVGQILTFNGHREMSVWNTSLANHIAGSDGSLFPPFLESTVDVFSADLCRSLQFHTAKKPETVYINSVPTTKFSLSKETFLSPEECPDNRGFCLDYPNCPKSGTLDMRTCMKGAPIAISLPHFNGADESYRNAVIGMHPRDDMDISLYIEPQTGVILQALQLIQINAIVQSNPHLSELAHLKNVTYLPIAYINTSIYVSESVARTLMSTLIVPQMSIRVAASLVVISALVSLVVNGGMLIYRHCHPSQISDGTQENAPLIVQCPSDPPSFDDPQVSIAESSPTPERSQTSQAVEGGVKSV</sequence>
<keyword evidence="9" id="KW-1185">Reference proteome</keyword>
<protein>
    <submittedName>
        <fullName evidence="10">Lysosome membrane protein 2</fullName>
    </submittedName>
</protein>
<dbReference type="PANTHER" id="PTHR11923:SF51">
    <property type="entry name" value="LYSOSOME MEMBRANE PROTEIN 2"/>
    <property type="match status" value="1"/>
</dbReference>
<evidence type="ECO:0000256" key="5">
    <source>
        <dbReference type="ARBA" id="ARBA00023136"/>
    </source>
</evidence>
<organism evidence="9 10">
    <name type="scientific">Echinococcus canadensis</name>
    <dbReference type="NCBI Taxonomy" id="519352"/>
    <lineage>
        <taxon>Eukaryota</taxon>
        <taxon>Metazoa</taxon>
        <taxon>Spiralia</taxon>
        <taxon>Lophotrochozoa</taxon>
        <taxon>Platyhelminthes</taxon>
        <taxon>Cestoda</taxon>
        <taxon>Eucestoda</taxon>
        <taxon>Cyclophyllidea</taxon>
        <taxon>Taeniidae</taxon>
        <taxon>Echinococcus</taxon>
        <taxon>Echinococcus canadensis group</taxon>
    </lineage>
</organism>
<feature type="transmembrane region" description="Helical" evidence="8">
    <location>
        <begin position="420"/>
        <end position="439"/>
    </location>
</feature>
<dbReference type="WBParaSite" id="maker-E.canG7_contigs_7964-snap-gene-0.31-mRNA-1">
    <property type="protein sequence ID" value="maker-E.canG7_contigs_7964-snap-gene-0.31-mRNA-1"/>
    <property type="gene ID" value="EcG7_05069"/>
</dbReference>
<feature type="region of interest" description="Disordered" evidence="7">
    <location>
        <begin position="891"/>
        <end position="929"/>
    </location>
</feature>
<reference evidence="10" key="1">
    <citation type="submission" date="2022-11" db="UniProtKB">
        <authorList>
            <consortium name="WormBaseParasite"/>
        </authorList>
    </citation>
    <scope>IDENTIFICATION</scope>
</reference>
<evidence type="ECO:0000256" key="3">
    <source>
        <dbReference type="ARBA" id="ARBA00022692"/>
    </source>
</evidence>
<proteinExistence type="inferred from homology"/>
<keyword evidence="6" id="KW-0325">Glycoprotein</keyword>
<evidence type="ECO:0000313" key="9">
    <source>
        <dbReference type="Proteomes" id="UP000887562"/>
    </source>
</evidence>
<dbReference type="GO" id="GO:0005737">
    <property type="term" value="C:cytoplasm"/>
    <property type="evidence" value="ECO:0007669"/>
    <property type="project" value="TreeGrafter"/>
</dbReference>
<dbReference type="Pfam" id="PF01130">
    <property type="entry name" value="CD36"/>
    <property type="match status" value="1"/>
</dbReference>
<keyword evidence="4 8" id="KW-1133">Transmembrane helix</keyword>
<feature type="transmembrane region" description="Helical" evidence="8">
    <location>
        <begin position="846"/>
        <end position="870"/>
    </location>
</feature>
<evidence type="ECO:0000256" key="4">
    <source>
        <dbReference type="ARBA" id="ARBA00022989"/>
    </source>
</evidence>
<name>A0A915F0E0_9CEST</name>
<dbReference type="PRINTS" id="PR01609">
    <property type="entry name" value="CD36FAMILY"/>
</dbReference>
<comment type="similarity">
    <text evidence="2">Belongs to the CD36 family.</text>
</comment>
<evidence type="ECO:0000256" key="7">
    <source>
        <dbReference type="SAM" id="MobiDB-lite"/>
    </source>
</evidence>
<evidence type="ECO:0000256" key="2">
    <source>
        <dbReference type="ARBA" id="ARBA00010532"/>
    </source>
</evidence>
<accession>A0A915F0E0</accession>
<keyword evidence="5 8" id="KW-0472">Membrane</keyword>
<evidence type="ECO:0000256" key="6">
    <source>
        <dbReference type="ARBA" id="ARBA00023180"/>
    </source>
</evidence>
<evidence type="ECO:0000256" key="1">
    <source>
        <dbReference type="ARBA" id="ARBA00004370"/>
    </source>
</evidence>
<dbReference type="GO" id="GO:0016020">
    <property type="term" value="C:membrane"/>
    <property type="evidence" value="ECO:0007669"/>
    <property type="project" value="UniProtKB-SubCell"/>
</dbReference>
<dbReference type="InterPro" id="IPR002159">
    <property type="entry name" value="CD36_fam"/>
</dbReference>
<evidence type="ECO:0000313" key="10">
    <source>
        <dbReference type="WBParaSite" id="maker-E.canG7_contigs_7964-snap-gene-0.31-mRNA-1"/>
    </source>
</evidence>